<dbReference type="PANTHER" id="PTHR42879">
    <property type="entry name" value="3-OXOACYL-(ACYL-CARRIER-PROTEIN) REDUCTASE"/>
    <property type="match status" value="1"/>
</dbReference>
<dbReference type="CDD" id="cd05233">
    <property type="entry name" value="SDR_c"/>
    <property type="match status" value="1"/>
</dbReference>
<name>A0A2S4LZN0_9HYPH</name>
<sequence>MGLAGQHALVTGGGRGIGRAVAAALKREGARVSIIGRDAKVLQEAVEAGDADAFMSCDIRDEAATAVAAAALAQTQPFDIAVANAGAVETGPFARSDAERFRRMSEINLIGTVNAFHAVLPGMLERRNGRLIAIASTAGHRGYAYVSAYAAAKHAVIGLVRSLALETARAGVTVNAICPGYTDTDMVAGSISAITAKTSLSDEQALAQLVKDNPQGRLIAPQEVAAAVLYLCGPTSQSITGQSILINGGEF</sequence>
<comment type="similarity">
    <text evidence="1">Belongs to the short-chain dehydrogenases/reductases (SDR) family.</text>
</comment>
<dbReference type="InterPro" id="IPR057326">
    <property type="entry name" value="KR_dom"/>
</dbReference>
<dbReference type="PROSITE" id="PS00061">
    <property type="entry name" value="ADH_SHORT"/>
    <property type="match status" value="1"/>
</dbReference>
<dbReference type="FunFam" id="3.40.50.720:FF:000084">
    <property type="entry name" value="Short-chain dehydrogenase reductase"/>
    <property type="match status" value="1"/>
</dbReference>
<dbReference type="InterPro" id="IPR020904">
    <property type="entry name" value="Sc_DH/Rdtase_CS"/>
</dbReference>
<keyword evidence="4" id="KW-1185">Reference proteome</keyword>
<dbReference type="SUPFAM" id="SSF51735">
    <property type="entry name" value="NAD(P)-binding Rossmann-fold domains"/>
    <property type="match status" value="1"/>
</dbReference>
<dbReference type="InterPro" id="IPR050259">
    <property type="entry name" value="SDR"/>
</dbReference>
<dbReference type="Pfam" id="PF13561">
    <property type="entry name" value="adh_short_C2"/>
    <property type="match status" value="1"/>
</dbReference>
<dbReference type="GO" id="GO:0032787">
    <property type="term" value="P:monocarboxylic acid metabolic process"/>
    <property type="evidence" value="ECO:0007669"/>
    <property type="project" value="UniProtKB-ARBA"/>
</dbReference>
<gene>
    <name evidence="3" type="ORF">CYD53_11780</name>
</gene>
<dbReference type="EMBL" id="PQFZ01000017">
    <property type="protein sequence ID" value="POR47815.1"/>
    <property type="molecule type" value="Genomic_DNA"/>
</dbReference>
<organism evidence="3 4">
    <name type="scientific">Bosea psychrotolerans</name>
    <dbReference type="NCBI Taxonomy" id="1871628"/>
    <lineage>
        <taxon>Bacteria</taxon>
        <taxon>Pseudomonadati</taxon>
        <taxon>Pseudomonadota</taxon>
        <taxon>Alphaproteobacteria</taxon>
        <taxon>Hyphomicrobiales</taxon>
        <taxon>Boseaceae</taxon>
        <taxon>Bosea</taxon>
    </lineage>
</organism>
<proteinExistence type="inferred from homology"/>
<dbReference type="InterPro" id="IPR002347">
    <property type="entry name" value="SDR_fam"/>
</dbReference>
<comment type="caution">
    <text evidence="3">The sequence shown here is derived from an EMBL/GenBank/DDBJ whole genome shotgun (WGS) entry which is preliminary data.</text>
</comment>
<dbReference type="InterPro" id="IPR036291">
    <property type="entry name" value="NAD(P)-bd_dom_sf"/>
</dbReference>
<evidence type="ECO:0000313" key="3">
    <source>
        <dbReference type="EMBL" id="POR47815.1"/>
    </source>
</evidence>
<dbReference type="PRINTS" id="PR00080">
    <property type="entry name" value="SDRFAMILY"/>
</dbReference>
<protein>
    <submittedName>
        <fullName evidence="3">NAD(P)-dependent dehydrogenase (Short-subunit alcohol dehydrogenase family)</fullName>
    </submittedName>
</protein>
<dbReference type="Proteomes" id="UP000236919">
    <property type="component" value="Unassembled WGS sequence"/>
</dbReference>
<dbReference type="Gene3D" id="3.40.50.720">
    <property type="entry name" value="NAD(P)-binding Rossmann-like Domain"/>
    <property type="match status" value="1"/>
</dbReference>
<dbReference type="PRINTS" id="PR00081">
    <property type="entry name" value="GDHRDH"/>
</dbReference>
<accession>A0A2S4LZN0</accession>
<dbReference type="OrthoDB" id="9804774at2"/>
<dbReference type="RefSeq" id="WP_103720461.1">
    <property type="nucleotide sequence ID" value="NZ_PQFZ01000017.1"/>
</dbReference>
<feature type="domain" description="Ketoreductase" evidence="2">
    <location>
        <begin position="6"/>
        <end position="180"/>
    </location>
</feature>
<dbReference type="AlphaFoldDB" id="A0A2S4LZN0"/>
<evidence type="ECO:0000313" key="4">
    <source>
        <dbReference type="Proteomes" id="UP000236919"/>
    </source>
</evidence>
<dbReference type="SMART" id="SM00822">
    <property type="entry name" value="PKS_KR"/>
    <property type="match status" value="1"/>
</dbReference>
<dbReference type="PANTHER" id="PTHR42879:SF2">
    <property type="entry name" value="3-OXOACYL-[ACYL-CARRIER-PROTEIN] REDUCTASE FABG"/>
    <property type="match status" value="1"/>
</dbReference>
<reference evidence="3 4" key="1">
    <citation type="submission" date="2018-01" db="EMBL/GenBank/DDBJ databases">
        <title>Genomic Encyclopedia of Type Strains, Phase III (KMG-III): the genomes of soil and plant-associated and newly described type strains.</title>
        <authorList>
            <person name="Whitman W."/>
        </authorList>
    </citation>
    <scope>NUCLEOTIDE SEQUENCE [LARGE SCALE GENOMIC DNA]</scope>
    <source>
        <strain evidence="3 4">1131</strain>
    </source>
</reference>
<evidence type="ECO:0000259" key="2">
    <source>
        <dbReference type="SMART" id="SM00822"/>
    </source>
</evidence>
<evidence type="ECO:0000256" key="1">
    <source>
        <dbReference type="ARBA" id="ARBA00006484"/>
    </source>
</evidence>